<evidence type="ECO:0000313" key="1">
    <source>
        <dbReference type="EMBL" id="QXN93138.1"/>
    </source>
</evidence>
<organism evidence="1 2">
    <name type="scientific">Nocardia iowensis</name>
    <dbReference type="NCBI Taxonomy" id="204891"/>
    <lineage>
        <taxon>Bacteria</taxon>
        <taxon>Bacillati</taxon>
        <taxon>Actinomycetota</taxon>
        <taxon>Actinomycetes</taxon>
        <taxon>Mycobacteriales</taxon>
        <taxon>Nocardiaceae</taxon>
        <taxon>Nocardia</taxon>
    </lineage>
</organism>
<sequence>MEYTFVIADVFTDTPFGGNQLAVFPDARGLSEHQMQDLAREFGFSETTFAFPPENPDHTRRLRIFTPSNELPFAGHPTVGTASVLAAGGFVEMTASETTLILEENVGPIAVQINGTYSRLISNAAFRRPAERPTPRAVAAALSLPGDAVRDCWYGSVGVAFCLVHLASSEAVDRAVIDRAEWSARMADGWSPHLFVFAGDLGNGSTLHARMFAPALGIEEDPATGSAAAALVASLVQHPTHDDTDFHLRIDQGIRMGRPSRIDASAHRRSGQFSHVTIGGHTTVIGQGVISLPGR</sequence>
<name>A0ABX8RU21_NOCIO</name>
<dbReference type="NCBIfam" id="TIGR00654">
    <property type="entry name" value="PhzF_family"/>
    <property type="match status" value="1"/>
</dbReference>
<reference evidence="1 2" key="1">
    <citation type="submission" date="2021-07" db="EMBL/GenBank/DDBJ databases">
        <title>Whole Genome Sequence of Nocardia Iowensis.</title>
        <authorList>
            <person name="Lamm A."/>
            <person name="Collins-Fairclough A.M."/>
            <person name="Bunk B."/>
            <person name="Sproer C."/>
        </authorList>
    </citation>
    <scope>NUCLEOTIDE SEQUENCE [LARGE SCALE GENOMIC DNA]</scope>
    <source>
        <strain evidence="1 2">NRRL 5646</strain>
    </source>
</reference>
<proteinExistence type="predicted"/>
<dbReference type="RefSeq" id="WP_218474929.1">
    <property type="nucleotide sequence ID" value="NZ_BAABJN010000001.1"/>
</dbReference>
<gene>
    <name evidence="1" type="ORF">KV110_08545</name>
</gene>
<dbReference type="Proteomes" id="UP000694257">
    <property type="component" value="Chromosome"/>
</dbReference>
<keyword evidence="2" id="KW-1185">Reference proteome</keyword>
<accession>A0ABX8RU21</accession>
<dbReference type="PIRSF" id="PIRSF016184">
    <property type="entry name" value="PhzC_PhzF"/>
    <property type="match status" value="1"/>
</dbReference>
<dbReference type="InterPro" id="IPR003719">
    <property type="entry name" value="Phenazine_PhzF-like"/>
</dbReference>
<protein>
    <submittedName>
        <fullName evidence="1">PhzF family phenazine biosynthesis protein</fullName>
    </submittedName>
</protein>
<dbReference type="PANTHER" id="PTHR13774">
    <property type="entry name" value="PHENAZINE BIOSYNTHESIS PROTEIN"/>
    <property type="match status" value="1"/>
</dbReference>
<dbReference type="EMBL" id="CP078145">
    <property type="protein sequence ID" value="QXN93138.1"/>
    <property type="molecule type" value="Genomic_DNA"/>
</dbReference>
<dbReference type="Pfam" id="PF02567">
    <property type="entry name" value="PhzC-PhzF"/>
    <property type="match status" value="1"/>
</dbReference>
<evidence type="ECO:0000313" key="2">
    <source>
        <dbReference type="Proteomes" id="UP000694257"/>
    </source>
</evidence>
<dbReference type="PANTHER" id="PTHR13774:SF32">
    <property type="entry name" value="ANTISENSE-ENHANCING SEQUENCE 1"/>
    <property type="match status" value="1"/>
</dbReference>